<dbReference type="PROSITE" id="PS50022">
    <property type="entry name" value="FA58C_3"/>
    <property type="match status" value="1"/>
</dbReference>
<reference evidence="3 4" key="1">
    <citation type="journal article" date="2010" name="ChemBioChem">
        <title>Cloning and characterization of the biosynthetic gene cluster of 16-membered macrolide antibiotic FD-891: involvement of a dual functional cytochrome P450 monooxygenase catalyzing epoxidation and hydroxylation.</title>
        <authorList>
            <person name="Kudo F."/>
            <person name="Motegi A."/>
            <person name="Mizoue K."/>
            <person name="Eguchi T."/>
        </authorList>
    </citation>
    <scope>NUCLEOTIDE SEQUENCE [LARGE SCALE GENOMIC DNA]</scope>
    <source>
        <strain evidence="3 4">A-8890</strain>
    </source>
</reference>
<feature type="chain" id="PRO_5046808248" description="F5/8 type C domain-containing protein" evidence="1">
    <location>
        <begin position="35"/>
        <end position="1383"/>
    </location>
</feature>
<keyword evidence="1" id="KW-0732">Signal</keyword>
<dbReference type="Gene3D" id="2.60.120.260">
    <property type="entry name" value="Galactose-binding domain-like"/>
    <property type="match status" value="2"/>
</dbReference>
<dbReference type="SUPFAM" id="SSF48208">
    <property type="entry name" value="Six-hairpin glycosidases"/>
    <property type="match status" value="1"/>
</dbReference>
<organism evidence="3 4">
    <name type="scientific">Streptomyces graminofaciens</name>
    <dbReference type="NCBI Taxonomy" id="68212"/>
    <lineage>
        <taxon>Bacteria</taxon>
        <taxon>Bacillati</taxon>
        <taxon>Actinomycetota</taxon>
        <taxon>Actinomycetes</taxon>
        <taxon>Kitasatosporales</taxon>
        <taxon>Streptomycetaceae</taxon>
        <taxon>Streptomyces</taxon>
    </lineage>
</organism>
<gene>
    <name evidence="3" type="ORF">SGFS_025980</name>
</gene>
<dbReference type="InterPro" id="IPR013783">
    <property type="entry name" value="Ig-like_fold"/>
</dbReference>
<dbReference type="InterPro" id="IPR000421">
    <property type="entry name" value="FA58C"/>
</dbReference>
<name>A0ABN5VDM2_9ACTN</name>
<proteinExistence type="predicted"/>
<keyword evidence="4" id="KW-1185">Reference proteome</keyword>
<dbReference type="Pfam" id="PF22422">
    <property type="entry name" value="MGH1-like_GH"/>
    <property type="match status" value="1"/>
</dbReference>
<feature type="signal peptide" evidence="1">
    <location>
        <begin position="1"/>
        <end position="34"/>
    </location>
</feature>
<evidence type="ECO:0000313" key="4">
    <source>
        <dbReference type="Proteomes" id="UP001321542"/>
    </source>
</evidence>
<evidence type="ECO:0000256" key="1">
    <source>
        <dbReference type="SAM" id="SignalP"/>
    </source>
</evidence>
<dbReference type="InterPro" id="IPR008928">
    <property type="entry name" value="6-hairpin_glycosidase_sf"/>
</dbReference>
<protein>
    <recommendedName>
        <fullName evidence="2">F5/8 type C domain-containing protein</fullName>
    </recommendedName>
</protein>
<dbReference type="SUPFAM" id="SSF49785">
    <property type="entry name" value="Galactose-binding domain-like"/>
    <property type="match status" value="1"/>
</dbReference>
<evidence type="ECO:0000313" key="3">
    <source>
        <dbReference type="EMBL" id="BBC31304.1"/>
    </source>
</evidence>
<sequence>MRGPRRRHRRSRPLAGALALGLLASLAALTPAAADNSDIGYPVYSGSENPVPELPAGFTTRRTLRAQYEADRRAGNGTDFWMDRMLARKGEDPAGDWLFTRGRAVFMKEHDPERLGFAGKVAYWESIDNRSAYTVNLTVDGENVTLRENTAARAQTPSHWRSEFTHEATGLKVTQTKFITDGDVAVTNLALTNTGSARHEVTLRASSPYATTAEGRELTGAMAAKNNLTTVFPRFSGDGMTPASDGETLTRTVAVPAGGTRTAKVQLGFVTEETGRSRPEYDAVRAATPAAAFRRHVRTYNRWWAENLPYIDIPDDNIEKTLYYRWWLLRYNYLDADIPGNDYQFPTSMEGVLGYNNAIALTVGMFVDDLKYLRDPSYSYGPWVSAGEVSKNGKYTDNPGDPENWSNSYTQYISEAAWRSYQVHGGPEGIPRNLARYAEKDVLGQLENYDHDGNGLIEYDWGAMTGNDADAVSFHWKPGNLDRTESAYVYSNATAAARAYDLLGESGKADEMRGIAKRVKNAVLEHLWDPEDKLLKHRHVATDTLVPWKEINNYYPYSVGMMPTPDEDPQYLEALRLWADDKQYPVFPFFTANQADKAEAAEQGHPGSNNFSVINSTVTFRFLSSVLRKYPNKYIDSTWYKKLLSWNAWAHYVDGDNQWPDQNEFWADGSADPQKVGYRSWIHHTILGTTNWTVIEDAMGFRPRDDRKIELWPIDIDWPHFAVTDINYRGTDVAVLWDEPGDGKRPYGRQVPEGYSVYLDGKLALTADRLTHLVYDPVTRKVTFPDGGDATARTTGLRTAVAAPQNVTYGREDRVTDLFAKAGRDLTRPARENLVSGATARASHEAQGRGVAGAVDGFTINEPFWGARGSGDAEDWYEIDFGRRHKVDDVRLYFYSDKRPGGYAEPALYTVQYQDAGGQWKDVAGPVKSPVHPRANLNQVRFREVNTGKLRVLLRHRDGHTSGLKEVQAFATGDRPPTARNQPPYVEAWRDTTYNRPGQIRLTGIVEDDALPERKLTASWKVVDAPENGTLLFDDPSAPTTIARFTKAGIYTLQLTADDGTSQSAKKVVVKVEGREDGQVNVAPSATPTASYTSGWESVAAINDGREPASSGDAPRWGTWPQKGTQWVQYTWDDPVRVDGSDMYFFRDAPAGAADGVGVPASWVIEYRDGDTWREVASPSGYGTDEDRYNRTTFTPVTTTALRARLTGHANLALGVQEWKVYAEPPESVRETHIPTLRGKIPELPADVTLVYADGSTARSPVAWPALTEEQVAEGGTSVRITGIADRTARPVTATVWVRQTDAVEITSLAEERLTTRAGRAPALPATVVATYNDGSKDSGLRVTWDPVDPDQYAGPGTFEVRGTVTGTSHRATATVTVTAAPT</sequence>
<dbReference type="InterPro" id="IPR054491">
    <property type="entry name" value="MGH1-like_GH"/>
</dbReference>
<dbReference type="Gene3D" id="1.50.10.10">
    <property type="match status" value="1"/>
</dbReference>
<dbReference type="Pfam" id="PF07532">
    <property type="entry name" value="Big_4"/>
    <property type="match status" value="1"/>
</dbReference>
<dbReference type="Pfam" id="PF22633">
    <property type="entry name" value="F5_F8_type_C_2"/>
    <property type="match status" value="1"/>
</dbReference>
<evidence type="ECO:0000259" key="2">
    <source>
        <dbReference type="PROSITE" id="PS50022"/>
    </source>
</evidence>
<reference evidence="3 4" key="2">
    <citation type="journal article" date="2023" name="ChemBioChem">
        <title>Acyltransferase Domain Exchange between Two Independent Type I Polyketide Synthases in the Same Producer Strain of Macrolide Antibiotics.</title>
        <authorList>
            <person name="Kudo F."/>
            <person name="Kishikawa K."/>
            <person name="Tsuboi K."/>
            <person name="Kido T."/>
            <person name="Usui T."/>
            <person name="Hashimoto J."/>
            <person name="Shin-Ya K."/>
            <person name="Miyanaga A."/>
            <person name="Eguchi T."/>
        </authorList>
    </citation>
    <scope>NUCLEOTIDE SEQUENCE [LARGE SCALE GENOMIC DNA]</scope>
    <source>
        <strain evidence="3 4">A-8890</strain>
    </source>
</reference>
<dbReference type="Proteomes" id="UP001321542">
    <property type="component" value="Chromosome"/>
</dbReference>
<accession>A0ABN5VDM2</accession>
<dbReference type="Gene3D" id="2.60.40.10">
    <property type="entry name" value="Immunoglobulins"/>
    <property type="match status" value="1"/>
</dbReference>
<dbReference type="InterPro" id="IPR012341">
    <property type="entry name" value="6hp_glycosidase-like_sf"/>
</dbReference>
<dbReference type="RefSeq" id="WP_286249991.1">
    <property type="nucleotide sequence ID" value="NZ_AP018448.1"/>
</dbReference>
<dbReference type="InterPro" id="IPR008979">
    <property type="entry name" value="Galactose-bd-like_sf"/>
</dbReference>
<dbReference type="InterPro" id="IPR011081">
    <property type="entry name" value="Big_4"/>
</dbReference>
<feature type="domain" description="F5/8 type C" evidence="2">
    <location>
        <begin position="827"/>
        <end position="972"/>
    </location>
</feature>
<dbReference type="EMBL" id="AP018448">
    <property type="protein sequence ID" value="BBC31304.1"/>
    <property type="molecule type" value="Genomic_DNA"/>
</dbReference>